<dbReference type="RefSeq" id="WP_274351932.1">
    <property type="nucleotide sequence ID" value="NZ_JAQZSM010000006.1"/>
</dbReference>
<protein>
    <recommendedName>
        <fullName evidence="4">Major facilitator superfamily (MFS) profile domain-containing protein</fullName>
    </recommendedName>
</protein>
<gene>
    <name evidence="2" type="ORF">PUT78_09095</name>
</gene>
<dbReference type="EMBL" id="JAQZSM010000006">
    <property type="protein sequence ID" value="MDD7971258.1"/>
    <property type="molecule type" value="Genomic_DNA"/>
</dbReference>
<feature type="transmembrane region" description="Helical" evidence="1">
    <location>
        <begin position="32"/>
        <end position="51"/>
    </location>
</feature>
<evidence type="ECO:0000313" key="2">
    <source>
        <dbReference type="EMBL" id="MDD7971258.1"/>
    </source>
</evidence>
<reference evidence="2" key="1">
    <citation type="submission" date="2023-02" db="EMBL/GenBank/DDBJ databases">
        <title>Description of Roseinatronobacter alkalisoli sp. nov., an alkaliphilic bacerium isolated from soda soil.</title>
        <authorList>
            <person name="Wei W."/>
        </authorList>
    </citation>
    <scope>NUCLEOTIDE SEQUENCE</scope>
    <source>
        <strain evidence="2">HJB301</strain>
    </source>
</reference>
<keyword evidence="1" id="KW-0472">Membrane</keyword>
<keyword evidence="3" id="KW-1185">Reference proteome</keyword>
<dbReference type="Proteomes" id="UP001431784">
    <property type="component" value="Unassembled WGS sequence"/>
</dbReference>
<keyword evidence="1" id="KW-1133">Transmembrane helix</keyword>
<evidence type="ECO:0000256" key="1">
    <source>
        <dbReference type="SAM" id="Phobius"/>
    </source>
</evidence>
<accession>A0ABT5T801</accession>
<evidence type="ECO:0008006" key="4">
    <source>
        <dbReference type="Google" id="ProtNLM"/>
    </source>
</evidence>
<sequence length="57" mass="5768">MLFLSMLLAIITGLFAAALVFASGYGLIWAFLAYSLFGAAGFVLAGLGMGARGHGVA</sequence>
<organism evidence="2 3">
    <name type="scientific">Roseinatronobacter alkalisoli</name>
    <dbReference type="NCBI Taxonomy" id="3028235"/>
    <lineage>
        <taxon>Bacteria</taxon>
        <taxon>Pseudomonadati</taxon>
        <taxon>Pseudomonadota</taxon>
        <taxon>Alphaproteobacteria</taxon>
        <taxon>Rhodobacterales</taxon>
        <taxon>Paracoccaceae</taxon>
        <taxon>Roseinatronobacter</taxon>
    </lineage>
</organism>
<keyword evidence="1" id="KW-0812">Transmembrane</keyword>
<evidence type="ECO:0000313" key="3">
    <source>
        <dbReference type="Proteomes" id="UP001431784"/>
    </source>
</evidence>
<proteinExistence type="predicted"/>
<name>A0ABT5T801_9RHOB</name>
<comment type="caution">
    <text evidence="2">The sequence shown here is derived from an EMBL/GenBank/DDBJ whole genome shotgun (WGS) entry which is preliminary data.</text>
</comment>